<evidence type="ECO:0000259" key="2">
    <source>
        <dbReference type="Pfam" id="PF00501"/>
    </source>
</evidence>
<accession>A0A4R1HW90</accession>
<dbReference type="CDD" id="cd05920">
    <property type="entry name" value="23DHB-AMP_lg"/>
    <property type="match status" value="1"/>
</dbReference>
<dbReference type="InterPro" id="IPR045851">
    <property type="entry name" value="AMP-bd_C_sf"/>
</dbReference>
<evidence type="ECO:0000256" key="1">
    <source>
        <dbReference type="ARBA" id="ARBA00022598"/>
    </source>
</evidence>
<dbReference type="FunFam" id="2.30.38.10:FF:000003">
    <property type="entry name" value="Vibriobactin-specific 2,3-dihydroxybenzoate-AMP ligase"/>
    <property type="match status" value="1"/>
</dbReference>
<dbReference type="PANTHER" id="PTHR43767:SF1">
    <property type="entry name" value="NONRIBOSOMAL PEPTIDE SYNTHASE PES1 (EUROFUNG)-RELATED"/>
    <property type="match status" value="1"/>
</dbReference>
<comment type="caution">
    <text evidence="4">The sequence shown here is derived from an EMBL/GenBank/DDBJ whole genome shotgun (WGS) entry which is preliminary data.</text>
</comment>
<dbReference type="PANTHER" id="PTHR43767">
    <property type="entry name" value="LONG-CHAIN-FATTY-ACID--COA LIGASE"/>
    <property type="match status" value="1"/>
</dbReference>
<dbReference type="SUPFAM" id="SSF56801">
    <property type="entry name" value="Acetyl-CoA synthetase-like"/>
    <property type="match status" value="1"/>
</dbReference>
<dbReference type="FunFam" id="3.40.50.980:FF:000003">
    <property type="entry name" value="Vibriobactin-specific 2,3-dihydroxybenzoate-AMP ligase"/>
    <property type="match status" value="1"/>
</dbReference>
<dbReference type="Gene3D" id="2.30.38.10">
    <property type="entry name" value="Luciferase, Domain 3"/>
    <property type="match status" value="1"/>
</dbReference>
<keyword evidence="5" id="KW-1185">Reference proteome</keyword>
<evidence type="ECO:0000313" key="4">
    <source>
        <dbReference type="EMBL" id="TCK25721.1"/>
    </source>
</evidence>
<sequence>MTGDGENVKLAGCVGWPEDVARRYRAEGYWTGRPLGALLRDAARRVPEQTALVDGARRFTYADVDDAADRLASGLDGLGIGPGDRVLVHLPNVAEFVTLFFALARLGAVPVLALPAHRETEILHLAELSGAVAYVVPDVHTGFDHRELARTVAARVSSVRHVLVVGDAQEHTPLSAVDGPARERPDPDPSDVAVLLLSGGTTGLPKLIPRTHDDYTYNAVASAEVTGLDAGTHYLAVLPVAHNFPLACPGLLGTVAVGGTVVLAPSADPETAFGLVAAERVTVTALVPPLALLWLEAAEWVDADLSSLEVLQVGGARLKASAAEQVGPALGCRLQQVFGMAEGLLNYTRADDPPEIVADTQGRPLAPADELRFVGPDDEDVAPGEVGELLVRGPYTIRGYYRAEEYNRSAFTPDGYYRSGDLVRRLPSGHLVVEGRIKDVINRGGEKVPVEEVENLLLTHPAVHDVALVGIPDESLGERTCACVVPHGDPPTQRELAAHLRAAGLAAFKMPDRLRVLDDLPRTTLGKINRKLLAEQVSVVRTVG</sequence>
<dbReference type="AlphaFoldDB" id="A0A4R1HW90"/>
<dbReference type="Pfam" id="PF13193">
    <property type="entry name" value="AMP-binding_C"/>
    <property type="match status" value="1"/>
</dbReference>
<reference evidence="4 5" key="1">
    <citation type="submission" date="2019-03" db="EMBL/GenBank/DDBJ databases">
        <title>Sequencing the genomes of 1000 actinobacteria strains.</title>
        <authorList>
            <person name="Klenk H.-P."/>
        </authorList>
    </citation>
    <scope>NUCLEOTIDE SEQUENCE [LARGE SCALE GENOMIC DNA]</scope>
    <source>
        <strain evidence="4 5">DSM 44969</strain>
    </source>
</reference>
<dbReference type="Gene3D" id="3.30.300.30">
    <property type="match status" value="1"/>
</dbReference>
<dbReference type="Pfam" id="PF00501">
    <property type="entry name" value="AMP-binding"/>
    <property type="match status" value="1"/>
</dbReference>
<dbReference type="InterPro" id="IPR025110">
    <property type="entry name" value="AMP-bd_C"/>
</dbReference>
<dbReference type="Proteomes" id="UP000295560">
    <property type="component" value="Unassembled WGS sequence"/>
</dbReference>
<feature type="domain" description="AMP-dependent synthetase/ligase" evidence="2">
    <location>
        <begin position="40"/>
        <end position="401"/>
    </location>
</feature>
<dbReference type="OrthoDB" id="9803968at2"/>
<proteinExistence type="predicted"/>
<dbReference type="InterPro" id="IPR020845">
    <property type="entry name" value="AMP-binding_CS"/>
</dbReference>
<name>A0A4R1HW90_PSEEN</name>
<protein>
    <submittedName>
        <fullName evidence="4">2,3-dihydroxybenzoate-AMP ligase</fullName>
    </submittedName>
</protein>
<dbReference type="InterPro" id="IPR000873">
    <property type="entry name" value="AMP-dep_synth/lig_dom"/>
</dbReference>
<evidence type="ECO:0000259" key="3">
    <source>
        <dbReference type="Pfam" id="PF13193"/>
    </source>
</evidence>
<dbReference type="GO" id="GO:0016878">
    <property type="term" value="F:acid-thiol ligase activity"/>
    <property type="evidence" value="ECO:0007669"/>
    <property type="project" value="UniProtKB-ARBA"/>
</dbReference>
<dbReference type="PROSITE" id="PS00455">
    <property type="entry name" value="AMP_BINDING"/>
    <property type="match status" value="1"/>
</dbReference>
<dbReference type="Gene3D" id="3.40.50.980">
    <property type="match status" value="2"/>
</dbReference>
<organism evidence="4 5">
    <name type="scientific">Pseudonocardia endophytica</name>
    <dbReference type="NCBI Taxonomy" id="401976"/>
    <lineage>
        <taxon>Bacteria</taxon>
        <taxon>Bacillati</taxon>
        <taxon>Actinomycetota</taxon>
        <taxon>Actinomycetes</taxon>
        <taxon>Pseudonocardiales</taxon>
        <taxon>Pseudonocardiaceae</taxon>
        <taxon>Pseudonocardia</taxon>
    </lineage>
</organism>
<dbReference type="InterPro" id="IPR050237">
    <property type="entry name" value="ATP-dep_AMP-bd_enzyme"/>
</dbReference>
<feature type="domain" description="AMP-binding enzyme C-terminal" evidence="3">
    <location>
        <begin position="452"/>
        <end position="527"/>
    </location>
</feature>
<gene>
    <name evidence="4" type="ORF">EV378_1541</name>
</gene>
<dbReference type="EMBL" id="SMFZ01000001">
    <property type="protein sequence ID" value="TCK25721.1"/>
    <property type="molecule type" value="Genomic_DNA"/>
</dbReference>
<keyword evidence="1 4" id="KW-0436">Ligase</keyword>
<evidence type="ECO:0000313" key="5">
    <source>
        <dbReference type="Proteomes" id="UP000295560"/>
    </source>
</evidence>